<sequence length="137" mass="15990">MLRFRDELELVQLKLRQQAIDLANAYNQELLKNTGIVLRPHWRKNEIACSLRWRDRHQHRMGLRLWEATVAQAGPGMREALVDMEVERCLFNGAVSVVSRQLWRVRRVLADIEHAESYLLANSRDKNTGNIGESDTR</sequence>
<organism evidence="1 2">
    <name type="scientific">Litchfieldella anticariensis (strain DSM 16096 / CECT 5854 / CIP 108499 / LMG 22089 / FP35)</name>
    <name type="common">Halomonas anticariensis</name>
    <dbReference type="NCBI Taxonomy" id="1121939"/>
    <lineage>
        <taxon>Bacteria</taxon>
        <taxon>Pseudomonadati</taxon>
        <taxon>Pseudomonadota</taxon>
        <taxon>Gammaproteobacteria</taxon>
        <taxon>Oceanospirillales</taxon>
        <taxon>Halomonadaceae</taxon>
        <taxon>Litchfieldella</taxon>
    </lineage>
</organism>
<accession>S2KEF4</accession>
<evidence type="ECO:0000313" key="2">
    <source>
        <dbReference type="Proteomes" id="UP000014463"/>
    </source>
</evidence>
<dbReference type="STRING" id="1121939.L861_06415"/>
<dbReference type="Proteomes" id="UP000014463">
    <property type="component" value="Unassembled WGS sequence"/>
</dbReference>
<evidence type="ECO:0000313" key="1">
    <source>
        <dbReference type="EMBL" id="EPC00567.1"/>
    </source>
</evidence>
<protein>
    <submittedName>
        <fullName evidence="1">Uncharacterized protein</fullName>
    </submittedName>
</protein>
<reference evidence="1 2" key="1">
    <citation type="journal article" date="2013" name="Genome Announc.">
        <title>Draft genome sequence of the moderately halophilic gammaproteobacterium Halomonas anticariensis FP35.</title>
        <authorList>
            <person name="Tahrioui A."/>
            <person name="Quesada E."/>
            <person name="Llamas I."/>
        </authorList>
    </citation>
    <scope>NUCLEOTIDE SEQUENCE [LARGE SCALE GENOMIC DNA]</scope>
    <source>
        <strain evidence="2">DSM 16096 / CECT 5854 / LMG 22089 / FP35</strain>
    </source>
</reference>
<comment type="caution">
    <text evidence="1">The sequence shown here is derived from an EMBL/GenBank/DDBJ whole genome shotgun (WGS) entry which is preliminary data.</text>
</comment>
<dbReference type="EMBL" id="ASTJ01000040">
    <property type="protein sequence ID" value="EPC00567.1"/>
    <property type="molecule type" value="Genomic_DNA"/>
</dbReference>
<keyword evidence="2" id="KW-1185">Reference proteome</keyword>
<name>S2KEF4_LITA3</name>
<dbReference type="AlphaFoldDB" id="S2KEF4"/>
<proteinExistence type="predicted"/>
<gene>
    <name evidence="1" type="ORF">L861_06415</name>
</gene>
<dbReference type="PATRIC" id="fig|1121939.11.peg.4048"/>